<feature type="region of interest" description="Disordered" evidence="1">
    <location>
        <begin position="48"/>
        <end position="102"/>
    </location>
</feature>
<evidence type="ECO:0000313" key="3">
    <source>
        <dbReference type="EMBL" id="CAE0506971.1"/>
    </source>
</evidence>
<dbReference type="EMBL" id="HBIP01036301">
    <property type="protein sequence ID" value="CAE0506971.1"/>
    <property type="molecule type" value="Transcribed_RNA"/>
</dbReference>
<keyword evidence="2" id="KW-1133">Transmembrane helix</keyword>
<proteinExistence type="predicted"/>
<sequence>MSMTSVNLQGSSTAAVPLCSSKPTLRRCQFMRGSGGVVGRVPGRQTLARAEQQQKPGGPSEEERRLEALEASIRGKRPPPKIKIRNSAQDQQEKEDQNSAYAPWPEGQLLPLGWENMNGYQKTVELLYGRRGFLFWLNEIAYKSVFVLIGAWILFRFVGPGLGLYNLEGNFAPPPL</sequence>
<gene>
    <name evidence="3" type="ORF">DTER00134_LOCUS22047</name>
</gene>
<organism evidence="3">
    <name type="scientific">Dunaliella tertiolecta</name>
    <name type="common">Green alga</name>
    <dbReference type="NCBI Taxonomy" id="3047"/>
    <lineage>
        <taxon>Eukaryota</taxon>
        <taxon>Viridiplantae</taxon>
        <taxon>Chlorophyta</taxon>
        <taxon>core chlorophytes</taxon>
        <taxon>Chlorophyceae</taxon>
        <taxon>CS clade</taxon>
        <taxon>Chlamydomonadales</taxon>
        <taxon>Dunaliellaceae</taxon>
        <taxon>Dunaliella</taxon>
    </lineage>
</organism>
<dbReference type="PANTHER" id="PTHR36347:SF1">
    <property type="entry name" value="EXPRESSED PROTEIN"/>
    <property type="match status" value="1"/>
</dbReference>
<feature type="compositionally biased region" description="Basic residues" evidence="1">
    <location>
        <begin position="74"/>
        <end position="84"/>
    </location>
</feature>
<dbReference type="GO" id="GO:0009507">
    <property type="term" value="C:chloroplast"/>
    <property type="evidence" value="ECO:0007669"/>
    <property type="project" value="TreeGrafter"/>
</dbReference>
<evidence type="ECO:0000256" key="1">
    <source>
        <dbReference type="SAM" id="MobiDB-lite"/>
    </source>
</evidence>
<keyword evidence="2" id="KW-0472">Membrane</keyword>
<dbReference type="PANTHER" id="PTHR36347">
    <property type="entry name" value="EXPRESSED PROTEIN"/>
    <property type="match status" value="1"/>
</dbReference>
<keyword evidence="2" id="KW-0812">Transmembrane</keyword>
<name>A0A7S3RA11_DUNTE</name>
<feature type="transmembrane region" description="Helical" evidence="2">
    <location>
        <begin position="140"/>
        <end position="158"/>
    </location>
</feature>
<accession>A0A7S3RA11</accession>
<reference evidence="3" key="1">
    <citation type="submission" date="2021-01" db="EMBL/GenBank/DDBJ databases">
        <authorList>
            <person name="Corre E."/>
            <person name="Pelletier E."/>
            <person name="Niang G."/>
            <person name="Scheremetjew M."/>
            <person name="Finn R."/>
            <person name="Kale V."/>
            <person name="Holt S."/>
            <person name="Cochrane G."/>
            <person name="Meng A."/>
            <person name="Brown T."/>
            <person name="Cohen L."/>
        </authorList>
    </citation>
    <scope>NUCLEOTIDE SEQUENCE</scope>
    <source>
        <strain evidence="3">CCMP1320</strain>
    </source>
</reference>
<protein>
    <submittedName>
        <fullName evidence="3">Uncharacterized protein</fullName>
    </submittedName>
</protein>
<dbReference type="AlphaFoldDB" id="A0A7S3RA11"/>
<evidence type="ECO:0000256" key="2">
    <source>
        <dbReference type="SAM" id="Phobius"/>
    </source>
</evidence>